<dbReference type="GO" id="GO:0043165">
    <property type="term" value="P:Gram-negative-bacterium-type cell outer membrane assembly"/>
    <property type="evidence" value="ECO:0007669"/>
    <property type="project" value="UniProtKB-UniRule"/>
</dbReference>
<keyword evidence="7 8" id="KW-0998">Cell outer membrane</keyword>
<dbReference type="Gene3D" id="3.10.20.310">
    <property type="entry name" value="membrane protein fhac"/>
    <property type="match status" value="5"/>
</dbReference>
<dbReference type="InterPro" id="IPR000184">
    <property type="entry name" value="Bac_surfAg_D15"/>
</dbReference>
<evidence type="ECO:0000256" key="3">
    <source>
        <dbReference type="ARBA" id="ARBA00022692"/>
    </source>
</evidence>
<evidence type="ECO:0000256" key="9">
    <source>
        <dbReference type="NCBIfam" id="TIGR03303"/>
    </source>
</evidence>
<keyword evidence="3 8" id="KW-0812">Transmembrane</keyword>
<dbReference type="InterPro" id="IPR034746">
    <property type="entry name" value="POTRA"/>
</dbReference>
<dbReference type="GO" id="GO:1990063">
    <property type="term" value="C:Bam protein complex"/>
    <property type="evidence" value="ECO:0007669"/>
    <property type="project" value="TreeGrafter"/>
</dbReference>
<organism evidence="11">
    <name type="scientific">Candidatus Aschnera chinzeii</name>
    <dbReference type="NCBI Taxonomy" id="1485666"/>
    <lineage>
        <taxon>Bacteria</taxon>
        <taxon>Pseudomonadati</taxon>
        <taxon>Pseudomonadota</taxon>
        <taxon>Gammaproteobacteria</taxon>
        <taxon>Enterobacterales</taxon>
        <taxon>Enterobacteriaceae</taxon>
        <taxon>Candidatus Aschnera</taxon>
    </lineage>
</organism>
<proteinExistence type="inferred from homology"/>
<dbReference type="InterPro" id="IPR010827">
    <property type="entry name" value="BamA/TamA_POTRA"/>
</dbReference>
<protein>
    <recommendedName>
        <fullName evidence="8 9">Outer membrane protein assembly factor BamA</fullName>
    </recommendedName>
</protein>
<dbReference type="HAMAP" id="MF_01430">
    <property type="entry name" value="OM_assembly_BamA"/>
    <property type="match status" value="1"/>
</dbReference>
<dbReference type="NCBIfam" id="TIGR03303">
    <property type="entry name" value="OM_YaeT"/>
    <property type="match status" value="1"/>
</dbReference>
<evidence type="ECO:0000313" key="11">
    <source>
        <dbReference type="EMBL" id="BET44439.1"/>
    </source>
</evidence>
<dbReference type="InterPro" id="IPR023707">
    <property type="entry name" value="OM_assembly_BamA"/>
</dbReference>
<gene>
    <name evidence="8 11" type="primary">bamA</name>
    <name evidence="11" type="ORF">ACHINZ_1090</name>
</gene>
<feature type="domain" description="POTRA" evidence="10">
    <location>
        <begin position="159"/>
        <end position="247"/>
    </location>
</feature>
<comment type="similarity">
    <text evidence="8">Belongs to the BamA family.</text>
</comment>
<dbReference type="PANTHER" id="PTHR12815:SF23">
    <property type="entry name" value="OUTER MEMBRANE PROTEIN ASSEMBLY FACTOR BAMA"/>
    <property type="match status" value="1"/>
</dbReference>
<evidence type="ECO:0000256" key="5">
    <source>
        <dbReference type="ARBA" id="ARBA00022737"/>
    </source>
</evidence>
<keyword evidence="2 8" id="KW-1134">Transmembrane beta strand</keyword>
<dbReference type="FunFam" id="2.40.160.50:FF:000001">
    <property type="entry name" value="Outer membrane protein assembly factor BamA"/>
    <property type="match status" value="1"/>
</dbReference>
<evidence type="ECO:0000259" key="10">
    <source>
        <dbReference type="PROSITE" id="PS51779"/>
    </source>
</evidence>
<dbReference type="EMBL" id="AP028961">
    <property type="protein sequence ID" value="BET44439.1"/>
    <property type="molecule type" value="Genomic_DNA"/>
</dbReference>
<name>A0AAT9G402_9ENTR</name>
<feature type="domain" description="POTRA" evidence="10">
    <location>
        <begin position="76"/>
        <end position="156"/>
    </location>
</feature>
<comment type="subunit">
    <text evidence="8">Part of the Bam complex, which is composed of the outer membrane protein BamA, and four lipoproteins BamB, BamC, BamD and BamE.</text>
</comment>
<keyword evidence="4 8" id="KW-0732">Signal</keyword>
<dbReference type="PROSITE" id="PS51779">
    <property type="entry name" value="POTRA"/>
    <property type="match status" value="5"/>
</dbReference>
<evidence type="ECO:0000256" key="8">
    <source>
        <dbReference type="HAMAP-Rule" id="MF_01430"/>
    </source>
</evidence>
<dbReference type="InterPro" id="IPR039910">
    <property type="entry name" value="D15-like"/>
</dbReference>
<dbReference type="PANTHER" id="PTHR12815">
    <property type="entry name" value="SORTING AND ASSEMBLY MACHINERY SAMM50 PROTEIN FAMILY MEMBER"/>
    <property type="match status" value="1"/>
</dbReference>
<evidence type="ECO:0000256" key="6">
    <source>
        <dbReference type="ARBA" id="ARBA00023136"/>
    </source>
</evidence>
<dbReference type="GO" id="GO:0051205">
    <property type="term" value="P:protein insertion into membrane"/>
    <property type="evidence" value="ECO:0007669"/>
    <property type="project" value="UniProtKB-UniRule"/>
</dbReference>
<keyword evidence="5 8" id="KW-0677">Repeat</keyword>
<comment type="function">
    <text evidence="8">Part of the outer membrane protein assembly complex, which is involved in assembly and insertion of beta-barrel proteins into the outer membrane. Constitutes, with BamD, the core component of the assembly machinery.</text>
</comment>
<keyword evidence="6 8" id="KW-0472">Membrane</keyword>
<evidence type="ECO:0000256" key="4">
    <source>
        <dbReference type="ARBA" id="ARBA00022729"/>
    </source>
</evidence>
<accession>A0AAT9G402</accession>
<reference evidence="11" key="2">
    <citation type="submission" date="2023-10" db="EMBL/GenBank/DDBJ databases">
        <authorList>
            <person name="Koga R."/>
            <person name="Fukatsu T."/>
        </authorList>
    </citation>
    <scope>NUCLEOTIDE SEQUENCE</scope>
    <source>
        <strain evidence="11">Kw-01</strain>
    </source>
</reference>
<dbReference type="Gene3D" id="2.40.160.50">
    <property type="entry name" value="membrane protein fhac: a member of the omp85/tpsb transporter family"/>
    <property type="match status" value="1"/>
</dbReference>
<evidence type="ECO:0000256" key="7">
    <source>
        <dbReference type="ARBA" id="ARBA00023237"/>
    </source>
</evidence>
<reference evidence="11" key="1">
    <citation type="journal article" date="2023" name="Front. Microbiol.">
        <title>Genome analysis of Candidatus Aschnera chinzeii, the bacterial endosymbiont of the blood-sucking bat fly Penicillidia jenynsii (Insecta: Diptera: Nycteribiidae).</title>
        <authorList>
            <person name="Koga R."/>
            <person name="Moriyama M."/>
            <person name="Nozaki T."/>
            <person name="Fukatsu T."/>
        </authorList>
    </citation>
    <scope>NUCLEOTIDE SEQUENCE</scope>
    <source>
        <strain evidence="11">Kw-01</strain>
    </source>
</reference>
<dbReference type="PIRSF" id="PIRSF006076">
    <property type="entry name" value="OM_assembly_OMP85"/>
    <property type="match status" value="1"/>
</dbReference>
<feature type="domain" description="POTRA" evidence="10">
    <location>
        <begin position="8"/>
        <end position="75"/>
    </location>
</feature>
<evidence type="ECO:0000256" key="1">
    <source>
        <dbReference type="ARBA" id="ARBA00004370"/>
    </source>
</evidence>
<comment type="subcellular location">
    <subcellularLocation>
        <location evidence="8">Cell outer membrane</location>
    </subcellularLocation>
    <subcellularLocation>
        <location evidence="1">Membrane</location>
    </subcellularLocation>
</comment>
<dbReference type="Pfam" id="PF01103">
    <property type="entry name" value="Omp85"/>
    <property type="match status" value="1"/>
</dbReference>
<sequence>MINAKEYFLVNKVIFEGLKRVTENTALLHMNIKIGDRINRSDIATIIKDLFSTGNFENIDISYHKNTLFVNVKEKPIISSIIFLGNKVITDDILKKNLAEYNIKLHEIYDDIQLINIKKSIKDFYNSIGKYNSNVKIITTTTSNNEVDIKFIFYEGNYAKIRQINIIGNKVFSNKTLTKYFYLRDKIAWWDFIHDRKYQREKFIHDLKTLKDFYYNKGYVNFIINSAIVSISPDKNDIYISINITEGDQYKVSDIIINSNVAYLSNNFNNLINIKKNELYNLNDIIIMEDKIKKVLDHYGYVNPNINTYNEINETNKTVKLHVNIDAGKKLYVRRINFVGNKITKDSVLRRELQQMEGTWLENRLLLLSKTNLEKTGFFENIYFTVNKIPHVLDQVDVTYYIKERNTGSMNFGMGFGTESGVNYNIGLQQDNFIGTGHSLGINASHNENSTYFDLSFINSYFTTHGVKFSGRLFYNNFNAKDADLSGYNNKSYGADKIFTIPVQKNSVVRIGFGSTNNALSDMKPQIGIWRYLISMNQFINLDNQTSYTANDYTVNLGWSFNTLNYNLFPTSGKNFSINTKITTPNSDNRYYKLIFNASQYFPINNNKTWILLSKAQFGYGNGFGAKELPFYENFYAGGVGTIRGFHSNTIGPKAVYLEKDSNGNISPTVNNPSMDAVGGNAIAIAALELITPTPFLENSYSKSIRTSFFINAGTVWDSNWDHTPMTWRVGMPDYGNFSHIRISAGVAMQWISPLGPLVFSYAKPIKNYFGDRSEEFQFNIGKIW</sequence>
<dbReference type="AlphaFoldDB" id="A0AAT9G402"/>
<feature type="domain" description="POTRA" evidence="10">
    <location>
        <begin position="331"/>
        <end position="405"/>
    </location>
</feature>
<feature type="domain" description="POTRA" evidence="10">
    <location>
        <begin position="250"/>
        <end position="328"/>
    </location>
</feature>
<dbReference type="Pfam" id="PF07244">
    <property type="entry name" value="POTRA"/>
    <property type="match status" value="5"/>
</dbReference>
<evidence type="ECO:0000256" key="2">
    <source>
        <dbReference type="ARBA" id="ARBA00022452"/>
    </source>
</evidence>